<dbReference type="CDD" id="cd00190">
    <property type="entry name" value="Tryp_SPc"/>
    <property type="match status" value="1"/>
</dbReference>
<proteinExistence type="evidence at transcript level"/>
<dbReference type="InterPro" id="IPR043504">
    <property type="entry name" value="Peptidase_S1_PA_chymotrypsin"/>
</dbReference>
<dbReference type="InterPro" id="IPR001254">
    <property type="entry name" value="Trypsin_dom"/>
</dbReference>
<dbReference type="PROSITE" id="PS00135">
    <property type="entry name" value="TRYPSIN_SER"/>
    <property type="match status" value="1"/>
</dbReference>
<dbReference type="PROSITE" id="PS50240">
    <property type="entry name" value="TRYPSIN_DOM"/>
    <property type="match status" value="1"/>
</dbReference>
<dbReference type="FunFam" id="2.40.10.10:FF:000068">
    <property type="entry name" value="transmembrane protease serine 2"/>
    <property type="match status" value="1"/>
</dbReference>
<dbReference type="GO" id="GO:0006508">
    <property type="term" value="P:proteolysis"/>
    <property type="evidence" value="ECO:0007669"/>
    <property type="project" value="UniProtKB-KW"/>
</dbReference>
<dbReference type="AlphaFoldDB" id="R4FJ40"/>
<dbReference type="InterPro" id="IPR009003">
    <property type="entry name" value="Peptidase_S1_PA"/>
</dbReference>
<dbReference type="InterPro" id="IPR018114">
    <property type="entry name" value="TRYPSIN_HIS"/>
</dbReference>
<dbReference type="EMBL" id="GAGI01000023">
    <property type="protein sequence ID" value="JAA74546.1"/>
    <property type="molecule type" value="mRNA"/>
</dbReference>
<dbReference type="Gene3D" id="2.40.10.10">
    <property type="entry name" value="Trypsin-like serine proteases"/>
    <property type="match status" value="1"/>
</dbReference>
<comment type="similarity">
    <text evidence="2">Belongs to the peptidase S1 family. CLIP subfamily.</text>
</comment>
<keyword evidence="3" id="KW-0378">Hydrolase</keyword>
<keyword evidence="4" id="KW-0732">Signal</keyword>
<dbReference type="InterPro" id="IPR050430">
    <property type="entry name" value="Peptidase_S1"/>
</dbReference>
<protein>
    <submittedName>
        <fullName evidence="6">SP1-Abd-17</fullName>
    </submittedName>
</protein>
<name>R4FJ40_ABDAC</name>
<evidence type="ECO:0000313" key="6">
    <source>
        <dbReference type="EMBL" id="JAA74546.1"/>
    </source>
</evidence>
<feature type="domain" description="Peptidase S1" evidence="5">
    <location>
        <begin position="23"/>
        <end position="257"/>
    </location>
</feature>
<keyword evidence="1" id="KW-1015">Disulfide bond</keyword>
<organism evidence="6">
    <name type="scientific">Abdopus aculeatus</name>
    <name type="common">Algae octopus</name>
    <name type="synonym">Octopus aculeatus</name>
    <dbReference type="NCBI Taxonomy" id="515833"/>
    <lineage>
        <taxon>Eukaryota</taxon>
        <taxon>Metazoa</taxon>
        <taxon>Spiralia</taxon>
        <taxon>Lophotrochozoa</taxon>
        <taxon>Mollusca</taxon>
        <taxon>Cephalopoda</taxon>
        <taxon>Coleoidea</taxon>
        <taxon>Octopodiformes</taxon>
        <taxon>Octopoda</taxon>
        <taxon>Incirrata</taxon>
        <taxon>Octopodidae</taxon>
        <taxon>Abdopus</taxon>
    </lineage>
</organism>
<dbReference type="PANTHER" id="PTHR24276:SF98">
    <property type="entry name" value="FI18310P1-RELATED"/>
    <property type="match status" value="1"/>
</dbReference>
<dbReference type="InterPro" id="IPR033116">
    <property type="entry name" value="TRYPSIN_SER"/>
</dbReference>
<dbReference type="Pfam" id="PF00089">
    <property type="entry name" value="Trypsin"/>
    <property type="match status" value="1"/>
</dbReference>
<dbReference type="PROSITE" id="PS00134">
    <property type="entry name" value="TRYPSIN_HIS"/>
    <property type="match status" value="1"/>
</dbReference>
<reference evidence="6" key="1">
    <citation type="submission" date="2013-02" db="EMBL/GenBank/DDBJ databases">
        <title>Molecular phylogeny and evolution of the proteins encoded by coleoid (cuttlefish, octopus, squid) posterior venom glands.</title>
        <authorList>
            <person name="Fry B.G."/>
        </authorList>
    </citation>
    <scope>NUCLEOTIDE SEQUENCE</scope>
    <source>
        <tissue evidence="6">Posterior venom gland</tissue>
    </source>
</reference>
<keyword evidence="3" id="KW-0645">Protease</keyword>
<dbReference type="PANTHER" id="PTHR24276">
    <property type="entry name" value="POLYSERASE-RELATED"/>
    <property type="match status" value="1"/>
</dbReference>
<keyword evidence="3" id="KW-0720">Serine protease</keyword>
<sequence>MYFLCYLSLAFVAVFAAPPNDQIVAGSAAGLCEFPSIVHLEIFDADDKDTYGACGGTLIDSSHVLTAAHCLEGNVNKIVVNIGTNKQNRYGDQSTNAKSFVIHENYEATDYIVKNDIAILALAKSITPDNCVQSAPLAQKGENFDRARCIAAGWGDLGWEQNSPNDLQKVVLPAIPTNTCKQNSKMIISDGVLCAGDFQHGGPSTCQGDSGGPLYCPSKITGKMVLAGVTSFGNKCDKEISAFSSVAYFRDWIANNL</sequence>
<dbReference type="SUPFAM" id="SSF50494">
    <property type="entry name" value="Trypsin-like serine proteases"/>
    <property type="match status" value="1"/>
</dbReference>
<dbReference type="PRINTS" id="PR00722">
    <property type="entry name" value="CHYMOTRYPSIN"/>
</dbReference>
<evidence type="ECO:0000256" key="3">
    <source>
        <dbReference type="RuleBase" id="RU363034"/>
    </source>
</evidence>
<feature type="signal peptide" evidence="4">
    <location>
        <begin position="1"/>
        <end position="16"/>
    </location>
</feature>
<feature type="chain" id="PRO_5004371998" evidence="4">
    <location>
        <begin position="17"/>
        <end position="257"/>
    </location>
</feature>
<evidence type="ECO:0000259" key="5">
    <source>
        <dbReference type="PROSITE" id="PS50240"/>
    </source>
</evidence>
<dbReference type="InterPro" id="IPR001314">
    <property type="entry name" value="Peptidase_S1A"/>
</dbReference>
<dbReference type="GO" id="GO:0004252">
    <property type="term" value="F:serine-type endopeptidase activity"/>
    <property type="evidence" value="ECO:0007669"/>
    <property type="project" value="InterPro"/>
</dbReference>
<accession>R4FJ40</accession>
<dbReference type="SMART" id="SM00020">
    <property type="entry name" value="Tryp_SPc"/>
    <property type="match status" value="1"/>
</dbReference>
<evidence type="ECO:0000256" key="1">
    <source>
        <dbReference type="ARBA" id="ARBA00023157"/>
    </source>
</evidence>
<evidence type="ECO:0000256" key="2">
    <source>
        <dbReference type="ARBA" id="ARBA00024195"/>
    </source>
</evidence>
<dbReference type="FunFam" id="2.40.10.10:FF:000002">
    <property type="entry name" value="Transmembrane protease serine"/>
    <property type="match status" value="1"/>
</dbReference>
<evidence type="ECO:0000256" key="4">
    <source>
        <dbReference type="SAM" id="SignalP"/>
    </source>
</evidence>